<protein>
    <submittedName>
        <fullName evidence="1">Putative secreted protein</fullName>
    </submittedName>
</protein>
<proteinExistence type="predicted"/>
<dbReference type="InterPro" id="IPR021455">
    <property type="entry name" value="DUF3106"/>
</dbReference>
<reference evidence="1 2" key="1">
    <citation type="submission" date="2014-09" db="EMBL/GenBank/DDBJ databases">
        <title>Genome sequences of Lysobacter dokdonensis DS-58.</title>
        <authorList>
            <person name="Kim J.F."/>
            <person name="Kwak M.-J."/>
        </authorList>
    </citation>
    <scope>NUCLEOTIDE SEQUENCE [LARGE SCALE GENOMIC DNA]</scope>
    <source>
        <strain evidence="1 2">DS-58</strain>
    </source>
</reference>
<comment type="caution">
    <text evidence="1">The sequence shown here is derived from an EMBL/GenBank/DDBJ whole genome shotgun (WGS) entry which is preliminary data.</text>
</comment>
<evidence type="ECO:0000313" key="1">
    <source>
        <dbReference type="EMBL" id="KGQ18050.1"/>
    </source>
</evidence>
<accession>A0A0A2WIH4</accession>
<dbReference type="STRING" id="1300345.LF41_1905"/>
<dbReference type="Pfam" id="PF11304">
    <property type="entry name" value="DUF3106"/>
    <property type="match status" value="1"/>
</dbReference>
<dbReference type="eggNOG" id="ENOG5032NV4">
    <property type="taxonomic scope" value="Bacteria"/>
</dbReference>
<keyword evidence="2" id="KW-1185">Reference proteome</keyword>
<name>A0A0A2WIH4_9GAMM</name>
<organism evidence="1 2">
    <name type="scientific">Lysobacter dokdonensis DS-58</name>
    <dbReference type="NCBI Taxonomy" id="1300345"/>
    <lineage>
        <taxon>Bacteria</taxon>
        <taxon>Pseudomonadati</taxon>
        <taxon>Pseudomonadota</taxon>
        <taxon>Gammaproteobacteria</taxon>
        <taxon>Lysobacterales</taxon>
        <taxon>Lysobacteraceae</taxon>
        <taxon>Noviluteimonas</taxon>
    </lineage>
</organism>
<dbReference type="EMBL" id="JRKJ01000023">
    <property type="protein sequence ID" value="KGQ18050.1"/>
    <property type="molecule type" value="Genomic_DNA"/>
</dbReference>
<gene>
    <name evidence="1" type="ORF">LF41_1905</name>
</gene>
<dbReference type="PATRIC" id="fig|1300345.3.peg.2952"/>
<evidence type="ECO:0000313" key="2">
    <source>
        <dbReference type="Proteomes" id="UP000030518"/>
    </source>
</evidence>
<dbReference type="Proteomes" id="UP000030518">
    <property type="component" value="Unassembled WGS sequence"/>
</dbReference>
<dbReference type="AlphaFoldDB" id="A0A0A2WIH4"/>
<sequence length="202" mass="22444">MATRATPLPIPRSVTLPESTSSAIARIPAPLQQDLRDQAALWTSWTAAQRQAFAQRTHAWDAQPRATQMRLRERYAAWRALDGIAREAVESAVQAFAQKTPQEQAQLRVQFDALDPIAQRGWLLGPAIGGDYPKLHALLAQLPEAQHAPMLRLLRRMTNAERADLSILAQRVPPQDRAALVQALLSTADAQRSAWLQVRLAQ</sequence>